<feature type="compositionally biased region" description="Basic residues" evidence="1">
    <location>
        <begin position="194"/>
        <end position="208"/>
    </location>
</feature>
<protein>
    <recommendedName>
        <fullName evidence="2">FHA domain-containing protein</fullName>
    </recommendedName>
</protein>
<feature type="region of interest" description="Disordered" evidence="1">
    <location>
        <begin position="1"/>
        <end position="43"/>
    </location>
</feature>
<dbReference type="PANTHER" id="PTHR23106:SF24">
    <property type="entry name" value="ANGIOGENIC FACTOR WITH G PATCH AND FHA DOMAINS 1"/>
    <property type="match status" value="1"/>
</dbReference>
<dbReference type="SUPFAM" id="SSF49879">
    <property type="entry name" value="SMAD/FHA domain"/>
    <property type="match status" value="1"/>
</dbReference>
<dbReference type="InterPro" id="IPR041591">
    <property type="entry name" value="OCRE"/>
</dbReference>
<sequence>MSVISDERSCRTSENSCDESVSRESRKSDSTGKGKYELSPSLKEKLKEIPEAMEYIETLHKLIKKQIKKISKWRSRIKKLQKPKDSGTQTDSVTNTANNSQNTVKIDVEQETKSLAEEIKEAAEMATQNSGFVFEETSGMYYDYNTGYYYNAEYGLYYDGNTGTYWKYNQETQSYDFHSQVQITQPPKEENKKALRKRKCQNGKKAKVKNSSNLEDLMHSFNKMKIDKLQTDCKRQREDNATHSPTKDIEEGECSDSGDTCSSDDDTKSDTTEISKRWPPCMRIIVENSDIAKVKIGSLHIITCDGGSMGREGSHSIVIPDLNTSKHHLKFTFDKESSDYFVTDLGSRNGTLLNGKRMSPSKQESEPMKITHGSKIQIGSTILLCHVHEGNQTCGHCEPGLIQIPKANDTEKISKTSRAERHKNELKNLRKMCGVVSYDEDPKLASGYTDRAQKRRETVGSQNPPRED</sequence>
<dbReference type="SMART" id="SM00240">
    <property type="entry name" value="FHA"/>
    <property type="match status" value="1"/>
</dbReference>
<evidence type="ECO:0000259" key="2">
    <source>
        <dbReference type="PROSITE" id="PS50006"/>
    </source>
</evidence>
<dbReference type="InterPro" id="IPR053027">
    <property type="entry name" value="AGGF1"/>
</dbReference>
<name>A0AAV8ZGH0_9CUCU</name>
<feature type="region of interest" description="Disordered" evidence="1">
    <location>
        <begin position="441"/>
        <end position="468"/>
    </location>
</feature>
<dbReference type="PROSITE" id="PS50006">
    <property type="entry name" value="FHA_DOMAIN"/>
    <property type="match status" value="1"/>
</dbReference>
<dbReference type="Gene3D" id="2.60.200.20">
    <property type="match status" value="1"/>
</dbReference>
<accession>A0AAV8ZGH0</accession>
<organism evidence="3 4">
    <name type="scientific">Aromia moschata</name>
    <dbReference type="NCBI Taxonomy" id="1265417"/>
    <lineage>
        <taxon>Eukaryota</taxon>
        <taxon>Metazoa</taxon>
        <taxon>Ecdysozoa</taxon>
        <taxon>Arthropoda</taxon>
        <taxon>Hexapoda</taxon>
        <taxon>Insecta</taxon>
        <taxon>Pterygota</taxon>
        <taxon>Neoptera</taxon>
        <taxon>Endopterygota</taxon>
        <taxon>Coleoptera</taxon>
        <taxon>Polyphaga</taxon>
        <taxon>Cucujiformia</taxon>
        <taxon>Chrysomeloidea</taxon>
        <taxon>Cerambycidae</taxon>
        <taxon>Cerambycinae</taxon>
        <taxon>Callichromatini</taxon>
        <taxon>Aromia</taxon>
    </lineage>
</organism>
<dbReference type="InterPro" id="IPR000253">
    <property type="entry name" value="FHA_dom"/>
</dbReference>
<proteinExistence type="predicted"/>
<evidence type="ECO:0000313" key="4">
    <source>
        <dbReference type="Proteomes" id="UP001162162"/>
    </source>
</evidence>
<keyword evidence="4" id="KW-1185">Reference proteome</keyword>
<dbReference type="InterPro" id="IPR008984">
    <property type="entry name" value="SMAD_FHA_dom_sf"/>
</dbReference>
<dbReference type="Pfam" id="PF17780">
    <property type="entry name" value="OCRE"/>
    <property type="match status" value="1"/>
</dbReference>
<feature type="region of interest" description="Disordered" evidence="1">
    <location>
        <begin position="78"/>
        <end position="102"/>
    </location>
</feature>
<evidence type="ECO:0000256" key="1">
    <source>
        <dbReference type="SAM" id="MobiDB-lite"/>
    </source>
</evidence>
<evidence type="ECO:0000313" key="3">
    <source>
        <dbReference type="EMBL" id="KAJ8962662.1"/>
    </source>
</evidence>
<feature type="domain" description="FHA" evidence="2">
    <location>
        <begin position="307"/>
        <end position="358"/>
    </location>
</feature>
<feature type="compositionally biased region" description="Basic and acidic residues" evidence="1">
    <location>
        <begin position="20"/>
        <end position="43"/>
    </location>
</feature>
<reference evidence="3" key="1">
    <citation type="journal article" date="2023" name="Insect Mol. Biol.">
        <title>Genome sequencing provides insights into the evolution of gene families encoding plant cell wall-degrading enzymes in longhorned beetles.</title>
        <authorList>
            <person name="Shin N.R."/>
            <person name="Okamura Y."/>
            <person name="Kirsch R."/>
            <person name="Pauchet Y."/>
        </authorList>
    </citation>
    <scope>NUCLEOTIDE SEQUENCE</scope>
    <source>
        <strain evidence="3">AMC_N1</strain>
    </source>
</reference>
<dbReference type="Pfam" id="PF00498">
    <property type="entry name" value="FHA"/>
    <property type="match status" value="1"/>
</dbReference>
<dbReference type="CDD" id="cd22686">
    <property type="entry name" value="FHA_AGGF1"/>
    <property type="match status" value="1"/>
</dbReference>
<feature type="compositionally biased region" description="Polar residues" evidence="1">
    <location>
        <begin position="459"/>
        <end position="468"/>
    </location>
</feature>
<feature type="compositionally biased region" description="Polar residues" evidence="1">
    <location>
        <begin position="86"/>
        <end position="102"/>
    </location>
</feature>
<feature type="compositionally biased region" description="Basic and acidic residues" evidence="1">
    <location>
        <begin position="232"/>
        <end position="249"/>
    </location>
</feature>
<feature type="compositionally biased region" description="Basic and acidic residues" evidence="1">
    <location>
        <begin position="265"/>
        <end position="274"/>
    </location>
</feature>
<feature type="region of interest" description="Disordered" evidence="1">
    <location>
        <begin position="232"/>
        <end position="274"/>
    </location>
</feature>
<gene>
    <name evidence="3" type="ORF">NQ318_001056</name>
</gene>
<dbReference type="AlphaFoldDB" id="A0AAV8ZGH0"/>
<dbReference type="Proteomes" id="UP001162162">
    <property type="component" value="Unassembled WGS sequence"/>
</dbReference>
<feature type="compositionally biased region" description="Basic and acidic residues" evidence="1">
    <location>
        <begin position="1"/>
        <end position="11"/>
    </location>
</feature>
<dbReference type="EMBL" id="JAPWTK010000002">
    <property type="protein sequence ID" value="KAJ8962662.1"/>
    <property type="molecule type" value="Genomic_DNA"/>
</dbReference>
<feature type="region of interest" description="Disordered" evidence="1">
    <location>
        <begin position="182"/>
        <end position="208"/>
    </location>
</feature>
<comment type="caution">
    <text evidence="3">The sequence shown here is derived from an EMBL/GenBank/DDBJ whole genome shotgun (WGS) entry which is preliminary data.</text>
</comment>
<dbReference type="PANTHER" id="PTHR23106">
    <property type="entry name" value="ANGIOGENIC FACTOR WITH G PATCH AND FHA DOMAINS 1"/>
    <property type="match status" value="1"/>
</dbReference>